<feature type="domain" description="N-acetyltransferase" evidence="1">
    <location>
        <begin position="15"/>
        <end position="172"/>
    </location>
</feature>
<sequence length="209" mass="23774">MTTTFPDVSISTERLVLRPYEDSDIAAHTEMMNDEMVTAWTSVPHPYTAADSEDWVRRIAPAERAEGRGIVLAVTEFLTQRLVGIVHLQNTNWRTLSTEVSYVTAPWARGEGYATESVLAVAQWLFRNQKFERLELRTAADNTASQQVAQKIGCISEGVLRNAWIARIQTQDGSWTDIRTDLIVWSLLPEDMEMDRMAEAGYRSFTDWN</sequence>
<dbReference type="EMBL" id="JBEPBX010000004">
    <property type="protein sequence ID" value="MER6613028.1"/>
    <property type="molecule type" value="Genomic_DNA"/>
</dbReference>
<name>A0ABV1UQE3_9ACTN</name>
<keyword evidence="3" id="KW-1185">Reference proteome</keyword>
<accession>A0ABV1UQE3</accession>
<dbReference type="Pfam" id="PF13302">
    <property type="entry name" value="Acetyltransf_3"/>
    <property type="match status" value="1"/>
</dbReference>
<dbReference type="InterPro" id="IPR051908">
    <property type="entry name" value="Ribosomal_N-acetyltransferase"/>
</dbReference>
<dbReference type="InterPro" id="IPR016181">
    <property type="entry name" value="Acyl_CoA_acyltransferase"/>
</dbReference>
<dbReference type="Gene3D" id="3.40.630.30">
    <property type="match status" value="1"/>
</dbReference>
<dbReference type="PANTHER" id="PTHR43441:SF10">
    <property type="entry name" value="ACETYLTRANSFERASE"/>
    <property type="match status" value="1"/>
</dbReference>
<reference evidence="2 3" key="1">
    <citation type="submission" date="2024-06" db="EMBL/GenBank/DDBJ databases">
        <title>The Natural Products Discovery Center: Release of the First 8490 Sequenced Strains for Exploring Actinobacteria Biosynthetic Diversity.</title>
        <authorList>
            <person name="Kalkreuter E."/>
            <person name="Kautsar S.A."/>
            <person name="Yang D."/>
            <person name="Bader C.D."/>
            <person name="Teijaro C.N."/>
            <person name="Fluegel L."/>
            <person name="Davis C.M."/>
            <person name="Simpson J.R."/>
            <person name="Lauterbach L."/>
            <person name="Steele A.D."/>
            <person name="Gui C."/>
            <person name="Meng S."/>
            <person name="Li G."/>
            <person name="Viehrig K."/>
            <person name="Ye F."/>
            <person name="Su P."/>
            <person name="Kiefer A.F."/>
            <person name="Nichols A."/>
            <person name="Cepeda A.J."/>
            <person name="Yan W."/>
            <person name="Fan B."/>
            <person name="Jiang Y."/>
            <person name="Adhikari A."/>
            <person name="Zheng C.-J."/>
            <person name="Schuster L."/>
            <person name="Cowan T.M."/>
            <person name="Smanski M.J."/>
            <person name="Chevrette M.G."/>
            <person name="De Carvalho L.P.S."/>
            <person name="Shen B."/>
        </authorList>
    </citation>
    <scope>NUCLEOTIDE SEQUENCE [LARGE SCALE GENOMIC DNA]</scope>
    <source>
        <strain evidence="2 3">NPDC000837</strain>
    </source>
</reference>
<dbReference type="InterPro" id="IPR000182">
    <property type="entry name" value="GNAT_dom"/>
</dbReference>
<gene>
    <name evidence="2" type="ORF">ABT276_06535</name>
</gene>
<protein>
    <submittedName>
        <fullName evidence="2">GNAT family N-acetyltransferase</fullName>
    </submittedName>
</protein>
<proteinExistence type="predicted"/>
<evidence type="ECO:0000313" key="2">
    <source>
        <dbReference type="EMBL" id="MER6613028.1"/>
    </source>
</evidence>
<dbReference type="PANTHER" id="PTHR43441">
    <property type="entry name" value="RIBOSOMAL-PROTEIN-SERINE ACETYLTRANSFERASE"/>
    <property type="match status" value="1"/>
</dbReference>
<dbReference type="PROSITE" id="PS51186">
    <property type="entry name" value="GNAT"/>
    <property type="match status" value="1"/>
</dbReference>
<dbReference type="SUPFAM" id="SSF55729">
    <property type="entry name" value="Acyl-CoA N-acyltransferases (Nat)"/>
    <property type="match status" value="1"/>
</dbReference>
<comment type="caution">
    <text evidence="2">The sequence shown here is derived from an EMBL/GenBank/DDBJ whole genome shotgun (WGS) entry which is preliminary data.</text>
</comment>
<dbReference type="RefSeq" id="WP_351975296.1">
    <property type="nucleotide sequence ID" value="NZ_JBEPBX010000004.1"/>
</dbReference>
<dbReference type="Proteomes" id="UP001445472">
    <property type="component" value="Unassembled WGS sequence"/>
</dbReference>
<evidence type="ECO:0000259" key="1">
    <source>
        <dbReference type="PROSITE" id="PS51186"/>
    </source>
</evidence>
<evidence type="ECO:0000313" key="3">
    <source>
        <dbReference type="Proteomes" id="UP001445472"/>
    </source>
</evidence>
<organism evidence="2 3">
    <name type="scientific">Streptomyces xantholiticus</name>
    <dbReference type="NCBI Taxonomy" id="68285"/>
    <lineage>
        <taxon>Bacteria</taxon>
        <taxon>Bacillati</taxon>
        <taxon>Actinomycetota</taxon>
        <taxon>Actinomycetes</taxon>
        <taxon>Kitasatosporales</taxon>
        <taxon>Streptomycetaceae</taxon>
        <taxon>Streptomyces</taxon>
    </lineage>
</organism>